<feature type="domain" description="HTH lysR-type" evidence="5">
    <location>
        <begin position="5"/>
        <end position="62"/>
    </location>
</feature>
<name>A0A2K8KU91_9GAMM</name>
<evidence type="ECO:0000256" key="2">
    <source>
        <dbReference type="ARBA" id="ARBA00023015"/>
    </source>
</evidence>
<dbReference type="RefSeq" id="WP_100256795.1">
    <property type="nucleotide sequence ID" value="NZ_CP011797.1"/>
</dbReference>
<dbReference type="Gene3D" id="1.10.10.10">
    <property type="entry name" value="Winged helix-like DNA-binding domain superfamily/Winged helix DNA-binding domain"/>
    <property type="match status" value="1"/>
</dbReference>
<dbReference type="InterPro" id="IPR000847">
    <property type="entry name" value="LysR_HTH_N"/>
</dbReference>
<dbReference type="SUPFAM" id="SSF46785">
    <property type="entry name" value="Winged helix' DNA-binding domain"/>
    <property type="match status" value="1"/>
</dbReference>
<dbReference type="FunFam" id="3.40.190.290:FF:000001">
    <property type="entry name" value="Transcriptional regulator, LysR family"/>
    <property type="match status" value="1"/>
</dbReference>
<proteinExistence type="inferred from homology"/>
<dbReference type="InterPro" id="IPR058163">
    <property type="entry name" value="LysR-type_TF_proteobact-type"/>
</dbReference>
<gene>
    <name evidence="6" type="ORF">REIFOR_01310</name>
</gene>
<dbReference type="InterPro" id="IPR005119">
    <property type="entry name" value="LysR_subst-bd"/>
</dbReference>
<evidence type="ECO:0000259" key="5">
    <source>
        <dbReference type="PROSITE" id="PS50931"/>
    </source>
</evidence>
<accession>A0A2K8KU91</accession>
<dbReference type="PANTHER" id="PTHR30537:SF5">
    <property type="entry name" value="HTH-TYPE TRANSCRIPTIONAL ACTIVATOR TTDR-RELATED"/>
    <property type="match status" value="1"/>
</dbReference>
<protein>
    <submittedName>
        <fullName evidence="6">Transcriptional regulator, LysR family</fullName>
    </submittedName>
</protein>
<dbReference type="Gene3D" id="3.40.190.290">
    <property type="match status" value="1"/>
</dbReference>
<dbReference type="GO" id="GO:0006351">
    <property type="term" value="P:DNA-templated transcription"/>
    <property type="evidence" value="ECO:0007669"/>
    <property type="project" value="TreeGrafter"/>
</dbReference>
<dbReference type="SUPFAM" id="SSF53850">
    <property type="entry name" value="Periplasmic binding protein-like II"/>
    <property type="match status" value="1"/>
</dbReference>
<dbReference type="PROSITE" id="PS50931">
    <property type="entry name" value="HTH_LYSR"/>
    <property type="match status" value="1"/>
</dbReference>
<dbReference type="Proteomes" id="UP000229757">
    <property type="component" value="Chromosome"/>
</dbReference>
<evidence type="ECO:0000256" key="4">
    <source>
        <dbReference type="ARBA" id="ARBA00023163"/>
    </source>
</evidence>
<organism evidence="6 7">
    <name type="scientific">Reinekea forsetii</name>
    <dbReference type="NCBI Taxonomy" id="1336806"/>
    <lineage>
        <taxon>Bacteria</taxon>
        <taxon>Pseudomonadati</taxon>
        <taxon>Pseudomonadota</taxon>
        <taxon>Gammaproteobacteria</taxon>
        <taxon>Oceanospirillales</taxon>
        <taxon>Saccharospirillaceae</taxon>
        <taxon>Reinekea</taxon>
    </lineage>
</organism>
<comment type="similarity">
    <text evidence="1">Belongs to the LysR transcriptional regulatory family.</text>
</comment>
<dbReference type="GO" id="GO:0043565">
    <property type="term" value="F:sequence-specific DNA binding"/>
    <property type="evidence" value="ECO:0007669"/>
    <property type="project" value="TreeGrafter"/>
</dbReference>
<evidence type="ECO:0000313" key="6">
    <source>
        <dbReference type="EMBL" id="ATX76456.1"/>
    </source>
</evidence>
<dbReference type="InterPro" id="IPR036390">
    <property type="entry name" value="WH_DNA-bd_sf"/>
</dbReference>
<reference evidence="6 7" key="1">
    <citation type="journal article" date="2017" name="Environ. Microbiol.">
        <title>Genomic and physiological analyses of 'Reinekea forsetii' reveal a versatile opportunistic lifestyle during spring algae blooms.</title>
        <authorList>
            <person name="Avci B."/>
            <person name="Hahnke R.L."/>
            <person name="Chafee M."/>
            <person name="Fischer T."/>
            <person name="Gruber-Vodicka H."/>
            <person name="Tegetmeyer H.E."/>
            <person name="Harder J."/>
            <person name="Fuchs B.M."/>
            <person name="Amann R.I."/>
            <person name="Teeling H."/>
        </authorList>
    </citation>
    <scope>NUCLEOTIDE SEQUENCE [LARGE SCALE GENOMIC DNA]</scope>
    <source>
        <strain evidence="6 7">Hel1_31_D35</strain>
    </source>
</reference>
<dbReference type="Pfam" id="PF03466">
    <property type="entry name" value="LysR_substrate"/>
    <property type="match status" value="1"/>
</dbReference>
<evidence type="ECO:0000256" key="1">
    <source>
        <dbReference type="ARBA" id="ARBA00009437"/>
    </source>
</evidence>
<sequence length="303" mass="33559">MSLLPPLDDVKVFVTAARLEGFSAAAQELDVSPAYISKRIGLLEKTLGVKLFLRSARHVRLTVEGKIALDGSERLLDTFAQMQLEIGREQQVPRGRIRIATSTGFGCQCVAPIIADLVVQYPELEIDLELLDRPIDLISEGFDIELRVGGALAQNLIAKPLAINYRVLCAAPSYLEHAGVPRTLQDLNQQRCIGIRERDQSYGRWRLETAKGAVSIQLAAALMTNNGEVAKQWCLSGQGIMLRSLWNIKDELASGALVRILPDYWQPAHINAIYPARLETSAKLRACVTHLETELHKYVSPLI</sequence>
<dbReference type="KEGG" id="rfo:REIFOR_01310"/>
<keyword evidence="3" id="KW-0238">DNA-binding</keyword>
<dbReference type="EMBL" id="CP011797">
    <property type="protein sequence ID" value="ATX76456.1"/>
    <property type="molecule type" value="Genomic_DNA"/>
</dbReference>
<dbReference type="OrthoDB" id="9815676at2"/>
<dbReference type="FunFam" id="1.10.10.10:FF:000001">
    <property type="entry name" value="LysR family transcriptional regulator"/>
    <property type="match status" value="1"/>
</dbReference>
<dbReference type="PANTHER" id="PTHR30537">
    <property type="entry name" value="HTH-TYPE TRANSCRIPTIONAL REGULATOR"/>
    <property type="match status" value="1"/>
</dbReference>
<evidence type="ECO:0000256" key="3">
    <source>
        <dbReference type="ARBA" id="ARBA00023125"/>
    </source>
</evidence>
<dbReference type="Pfam" id="PF00126">
    <property type="entry name" value="HTH_1"/>
    <property type="match status" value="1"/>
</dbReference>
<keyword evidence="4" id="KW-0804">Transcription</keyword>
<dbReference type="InterPro" id="IPR036388">
    <property type="entry name" value="WH-like_DNA-bd_sf"/>
</dbReference>
<keyword evidence="2" id="KW-0805">Transcription regulation</keyword>
<dbReference type="GO" id="GO:0003700">
    <property type="term" value="F:DNA-binding transcription factor activity"/>
    <property type="evidence" value="ECO:0007669"/>
    <property type="project" value="InterPro"/>
</dbReference>
<dbReference type="AlphaFoldDB" id="A0A2K8KU91"/>
<keyword evidence="7" id="KW-1185">Reference proteome</keyword>
<evidence type="ECO:0000313" key="7">
    <source>
        <dbReference type="Proteomes" id="UP000229757"/>
    </source>
</evidence>